<feature type="chain" id="PRO_5020562895" evidence="1">
    <location>
        <begin position="19"/>
        <end position="100"/>
    </location>
</feature>
<evidence type="ECO:0000313" key="2">
    <source>
        <dbReference type="EMBL" id="SNX33187.1"/>
    </source>
</evidence>
<proteinExistence type="predicted"/>
<accession>A0A4Q8K3P0</accession>
<protein>
    <submittedName>
        <fullName evidence="2">U99-Liphistoxin-Lth1a_1</fullName>
    </submittedName>
</protein>
<keyword evidence="1" id="KW-0732">Signal</keyword>
<name>A0A4Q8K3P0_9ARAC</name>
<dbReference type="AlphaFoldDB" id="A0A4Q8K3P0"/>
<dbReference type="EMBL" id="HAHM01000048">
    <property type="protein sequence ID" value="SNX33187.1"/>
    <property type="molecule type" value="Transcribed_RNA"/>
</dbReference>
<reference evidence="2" key="1">
    <citation type="submission" date="2017-05" db="EMBL/GenBank/DDBJ databases">
        <authorList>
            <person name="QRISCLOUD D."/>
        </authorList>
    </citation>
    <scope>NUCLEOTIDE SEQUENCE</scope>
</reference>
<feature type="signal peptide" evidence="1">
    <location>
        <begin position="1"/>
        <end position="18"/>
    </location>
</feature>
<sequence>MKFAAVLSFVSFMVLAKSSNLCSSNSQCGGDACCTWTGTQNQWNRTTQGSCIPKNDTDCYCGGPIIDIETCPCPRITICLLRGIFIDLKLPILCGIALIG</sequence>
<reference evidence="2" key="2">
    <citation type="submission" date="2019-05" db="EMBL/GenBank/DDBJ databases">
        <title>Unravelling the molecular evolution of spider venoms.</title>
        <authorList>
            <person name="Pineda S."/>
        </authorList>
    </citation>
    <scope>NUCLEOTIDE SEQUENCE</scope>
</reference>
<evidence type="ECO:0000256" key="1">
    <source>
        <dbReference type="SAM" id="SignalP"/>
    </source>
</evidence>
<organism evidence="2">
    <name type="scientific">Liphistius thaleban</name>
    <dbReference type="NCBI Taxonomy" id="1905330"/>
    <lineage>
        <taxon>Eukaryota</taxon>
        <taxon>Metazoa</taxon>
        <taxon>Ecdysozoa</taxon>
        <taxon>Arthropoda</taxon>
        <taxon>Chelicerata</taxon>
        <taxon>Arachnida</taxon>
        <taxon>Araneae</taxon>
        <taxon>Mesothelae</taxon>
        <taxon>Liphistiidae</taxon>
        <taxon>Liphistius</taxon>
    </lineage>
</organism>